<feature type="transmembrane region" description="Helical" evidence="2">
    <location>
        <begin position="100"/>
        <end position="119"/>
    </location>
</feature>
<keyword evidence="2" id="KW-0472">Membrane</keyword>
<accession>A0ABV8TNU6</accession>
<evidence type="ECO:0000313" key="4">
    <source>
        <dbReference type="Proteomes" id="UP001595824"/>
    </source>
</evidence>
<dbReference type="EMBL" id="JBHSDP010000027">
    <property type="protein sequence ID" value="MFC4332081.1"/>
    <property type="molecule type" value="Genomic_DNA"/>
</dbReference>
<organism evidence="3 4">
    <name type="scientific">Streptomyces andamanensis</name>
    <dbReference type="NCBI Taxonomy" id="1565035"/>
    <lineage>
        <taxon>Bacteria</taxon>
        <taxon>Bacillati</taxon>
        <taxon>Actinomycetota</taxon>
        <taxon>Actinomycetes</taxon>
        <taxon>Kitasatosporales</taxon>
        <taxon>Streptomycetaceae</taxon>
        <taxon>Streptomyces</taxon>
    </lineage>
</organism>
<keyword evidence="4" id="KW-1185">Reference proteome</keyword>
<protein>
    <submittedName>
        <fullName evidence="3">Uncharacterized protein</fullName>
    </submittedName>
</protein>
<dbReference type="RefSeq" id="WP_381743603.1">
    <property type="nucleotide sequence ID" value="NZ_JBHSDP010000027.1"/>
</dbReference>
<evidence type="ECO:0000256" key="1">
    <source>
        <dbReference type="SAM" id="MobiDB-lite"/>
    </source>
</evidence>
<keyword evidence="2" id="KW-0812">Transmembrane</keyword>
<proteinExistence type="predicted"/>
<gene>
    <name evidence="3" type="ORF">ACFPC0_30810</name>
</gene>
<feature type="transmembrane region" description="Helical" evidence="2">
    <location>
        <begin position="147"/>
        <end position="167"/>
    </location>
</feature>
<dbReference type="Proteomes" id="UP001595824">
    <property type="component" value="Unassembled WGS sequence"/>
</dbReference>
<feature type="transmembrane region" description="Helical" evidence="2">
    <location>
        <begin position="188"/>
        <end position="205"/>
    </location>
</feature>
<evidence type="ECO:0000313" key="3">
    <source>
        <dbReference type="EMBL" id="MFC4332081.1"/>
    </source>
</evidence>
<feature type="region of interest" description="Disordered" evidence="1">
    <location>
        <begin position="1"/>
        <end position="22"/>
    </location>
</feature>
<sequence length="456" mass="49884">MSQASSPANRTPGAPHHRASRRAAAALGRTRGFGRAFLETLKDNHFRAMTLLMARANYRRLSDMIAAFAQDLASPEEVEKVRRRVGRGAMRSTLNRANRLAWAVTWIYYPMILLLPWMISLDLFSPPDSGSAHGDQEAVKGISFDQLVTLGVPLGLGYVLVFTAVACRIKPRTEAIHTLKIIRKVRHRVLPVMVLVDSFIIWTVTDTSSGYRPVVQCLAWFALGGAAAALHLLMSLAFAALLKYLFYPRITEHDHPYDELLVAMTMACSKVHSSMGQPFRSTRTRAALVALEAAAGTAEVLALKFSRSASIFDRESRSIARREAFGVADVIRKHKYVLSRAGGPGSHVRVMASLWAGITALTQDDWESVVAQIDQAPRISKIHAAWQRLLPPLVLLTAAFALPLIPDVARIPTVAGSLRITLLITAALTLVLPRESSARAPILDALGKALPIGSQK</sequence>
<keyword evidence="2" id="KW-1133">Transmembrane helix</keyword>
<comment type="caution">
    <text evidence="3">The sequence shown here is derived from an EMBL/GenBank/DDBJ whole genome shotgun (WGS) entry which is preliminary data.</text>
</comment>
<feature type="transmembrane region" description="Helical" evidence="2">
    <location>
        <begin position="217"/>
        <end position="242"/>
    </location>
</feature>
<name>A0ABV8TNU6_9ACTN</name>
<evidence type="ECO:0000256" key="2">
    <source>
        <dbReference type="SAM" id="Phobius"/>
    </source>
</evidence>
<reference evidence="4" key="1">
    <citation type="journal article" date="2019" name="Int. J. Syst. Evol. Microbiol.">
        <title>The Global Catalogue of Microorganisms (GCM) 10K type strain sequencing project: providing services to taxonomists for standard genome sequencing and annotation.</title>
        <authorList>
            <consortium name="The Broad Institute Genomics Platform"/>
            <consortium name="The Broad Institute Genome Sequencing Center for Infectious Disease"/>
            <person name="Wu L."/>
            <person name="Ma J."/>
        </authorList>
    </citation>
    <scope>NUCLEOTIDE SEQUENCE [LARGE SCALE GENOMIC DNA]</scope>
    <source>
        <strain evidence="4">PCU 347</strain>
    </source>
</reference>